<dbReference type="Pfam" id="PF13524">
    <property type="entry name" value="Glyco_trans_1_2"/>
    <property type="match status" value="1"/>
</dbReference>
<dbReference type="AlphaFoldDB" id="A0A951QQV6"/>
<proteinExistence type="predicted"/>
<evidence type="ECO:0000313" key="2">
    <source>
        <dbReference type="EMBL" id="MBW4670263.1"/>
    </source>
</evidence>
<accession>A0A951QQV6</accession>
<dbReference type="Proteomes" id="UP000729701">
    <property type="component" value="Unassembled WGS sequence"/>
</dbReference>
<dbReference type="InterPro" id="IPR055259">
    <property type="entry name" value="YkvP/CgeB_Glyco_trans-like"/>
</dbReference>
<gene>
    <name evidence="2" type="ORF">KME60_23325</name>
</gene>
<evidence type="ECO:0000259" key="1">
    <source>
        <dbReference type="Pfam" id="PF13524"/>
    </source>
</evidence>
<dbReference type="Gene3D" id="3.40.50.2000">
    <property type="entry name" value="Glycogen Phosphorylase B"/>
    <property type="match status" value="1"/>
</dbReference>
<reference evidence="2" key="1">
    <citation type="submission" date="2021-05" db="EMBL/GenBank/DDBJ databases">
        <authorList>
            <person name="Pietrasiak N."/>
            <person name="Ward R."/>
            <person name="Stajich J.E."/>
            <person name="Kurbessoian T."/>
        </authorList>
    </citation>
    <scope>NUCLEOTIDE SEQUENCE</scope>
    <source>
        <strain evidence="2">GSE-NOS-MK-12-04C</strain>
    </source>
</reference>
<evidence type="ECO:0000313" key="3">
    <source>
        <dbReference type="Proteomes" id="UP000729701"/>
    </source>
</evidence>
<dbReference type="EC" id="2.4.-.-" evidence="2"/>
<dbReference type="SUPFAM" id="SSF53756">
    <property type="entry name" value="UDP-Glycosyltransferase/glycogen phosphorylase"/>
    <property type="match status" value="1"/>
</dbReference>
<keyword evidence="2" id="KW-0808">Transferase</keyword>
<comment type="caution">
    <text evidence="2">The sequence shown here is derived from an EMBL/GenBank/DDBJ whole genome shotgun (WGS) entry which is preliminary data.</text>
</comment>
<sequence>MQKVLIVGEVLELGRTEEVYGRGFADFGCEVKHFNWTEADPSFFARSFKDKLAWRLGWQMLARSANQKLLQTAKQFQPDLTLIIAPNLVRPKSIQALKKYGLVFIFYTDNPFDLHHTHSNAWVRSGFSLIDAAFIWSHELVDKLTENGVKNAFFHPFCSDVQYHYPKKQSNPLYDVAFIGNWDPSYKREKYLKAIADYRLAIWGTDYWVTRCTETSLHSLCKGTCSYSEIPEILGSAKMGLNILRPQNEIGHNIRTFEIPACGVVTMSERSQELLNLFIEDKEAVYFSSPEELKQKVEFVLQNETLAKSIAEAGYKKALSYTINQRIVEIFNLYTKMKKLPELQELS</sequence>
<reference evidence="2" key="2">
    <citation type="journal article" date="2022" name="Microbiol. Resour. Announc.">
        <title>Metagenome Sequencing to Explore Phylogenomics of Terrestrial Cyanobacteria.</title>
        <authorList>
            <person name="Ward R.D."/>
            <person name="Stajich J.E."/>
            <person name="Johansen J.R."/>
            <person name="Huntemann M."/>
            <person name="Clum A."/>
            <person name="Foster B."/>
            <person name="Foster B."/>
            <person name="Roux S."/>
            <person name="Palaniappan K."/>
            <person name="Varghese N."/>
            <person name="Mukherjee S."/>
            <person name="Reddy T.B.K."/>
            <person name="Daum C."/>
            <person name="Copeland A."/>
            <person name="Chen I.A."/>
            <person name="Ivanova N.N."/>
            <person name="Kyrpides N.C."/>
            <person name="Shapiro N."/>
            <person name="Eloe-Fadrosh E.A."/>
            <person name="Pietrasiak N."/>
        </authorList>
    </citation>
    <scope>NUCLEOTIDE SEQUENCE</scope>
    <source>
        <strain evidence="2">GSE-NOS-MK-12-04C</strain>
    </source>
</reference>
<name>A0A951QQV6_9CYAN</name>
<feature type="domain" description="Spore protein YkvP/CgeB glycosyl transferase-like" evidence="1">
    <location>
        <begin position="190"/>
        <end position="330"/>
    </location>
</feature>
<dbReference type="GO" id="GO:0016757">
    <property type="term" value="F:glycosyltransferase activity"/>
    <property type="evidence" value="ECO:0007669"/>
    <property type="project" value="UniProtKB-KW"/>
</dbReference>
<protein>
    <submittedName>
        <fullName evidence="2">Glycosyltransferase</fullName>
        <ecNumber evidence="2">2.4.-.-</ecNumber>
    </submittedName>
</protein>
<keyword evidence="2" id="KW-0328">Glycosyltransferase</keyword>
<dbReference type="EMBL" id="JAHHGZ010000029">
    <property type="protein sequence ID" value="MBW4670263.1"/>
    <property type="molecule type" value="Genomic_DNA"/>
</dbReference>
<organism evidence="2 3">
    <name type="scientific">Cyanomargarita calcarea GSE-NOS-MK-12-04C</name>
    <dbReference type="NCBI Taxonomy" id="2839659"/>
    <lineage>
        <taxon>Bacteria</taxon>
        <taxon>Bacillati</taxon>
        <taxon>Cyanobacteriota</taxon>
        <taxon>Cyanophyceae</taxon>
        <taxon>Nostocales</taxon>
        <taxon>Cyanomargaritaceae</taxon>
        <taxon>Cyanomargarita</taxon>
    </lineage>
</organism>